<keyword evidence="5" id="KW-0663">Pyridoxal phosphate</keyword>
<dbReference type="GO" id="GO:0030170">
    <property type="term" value="F:pyridoxal phosphate binding"/>
    <property type="evidence" value="ECO:0007669"/>
    <property type="project" value="InterPro"/>
</dbReference>
<gene>
    <name evidence="8" type="ORF">CRD59_01215</name>
</gene>
<dbReference type="Pfam" id="PF00155">
    <property type="entry name" value="Aminotran_1_2"/>
    <property type="match status" value="1"/>
</dbReference>
<dbReference type="Proteomes" id="UP000252345">
    <property type="component" value="Unassembled WGS sequence"/>
</dbReference>
<dbReference type="InterPro" id="IPR004838">
    <property type="entry name" value="NHTrfase_class1_PyrdxlP-BS"/>
</dbReference>
<dbReference type="InterPro" id="IPR015422">
    <property type="entry name" value="PyrdxlP-dep_Trfase_small"/>
</dbReference>
<evidence type="ECO:0000256" key="6">
    <source>
        <dbReference type="RuleBase" id="RU000481"/>
    </source>
</evidence>
<feature type="domain" description="Aminotransferase class I/classII large" evidence="7">
    <location>
        <begin position="32"/>
        <end position="380"/>
    </location>
</feature>
<name>A0A366KEG2_9BIFI</name>
<sequence length="387" mass="41981">MTMADMTNELVRAQKPSDILGFNAEISAIEGIVKLTLGEPDFPTPDHVKQAAIRSIEADLSHYTPSRGLRTLRQAAAGFLHERYGVSYDPDSQVLVTAGATGGIYSVLTAVLNPADTVLIPTPIFPLYIPIARMAGGRTVLMDTSDDGFVLTPDKLEAAIQSDPEHAKVLVLNFPTNPTGVTYTREQLEALAVVARRHDLIVLSDEIYSELTYEGAHVSMGEVLPERTIVLNGVSKSHAMTGWRIGIAAGPADLIEQVGKVSEFSITCATANAQYAALEAFANGRDDAEPMRRAYQRRRDFMVTALREAGLGVIDPQGAFYLFVELSERMKDSWKFAYSLAREAKVALIPGASFGPGGDGYVRLSYAASMEDLRTAAGRINHYMGTH</sequence>
<evidence type="ECO:0000259" key="7">
    <source>
        <dbReference type="Pfam" id="PF00155"/>
    </source>
</evidence>
<comment type="caution">
    <text evidence="8">The sequence shown here is derived from an EMBL/GenBank/DDBJ whole genome shotgun (WGS) entry which is preliminary data.</text>
</comment>
<dbReference type="EMBL" id="PDCH01000001">
    <property type="protein sequence ID" value="RBQ00107.1"/>
    <property type="molecule type" value="Genomic_DNA"/>
</dbReference>
<dbReference type="CDD" id="cd00609">
    <property type="entry name" value="AAT_like"/>
    <property type="match status" value="1"/>
</dbReference>
<dbReference type="EC" id="2.6.1.-" evidence="6"/>
<dbReference type="Gene3D" id="3.40.640.10">
    <property type="entry name" value="Type I PLP-dependent aspartate aminotransferase-like (Major domain)"/>
    <property type="match status" value="1"/>
</dbReference>
<evidence type="ECO:0000256" key="1">
    <source>
        <dbReference type="ARBA" id="ARBA00001933"/>
    </source>
</evidence>
<dbReference type="PANTHER" id="PTHR46383:SF4">
    <property type="entry name" value="AMINOTRANSFERASE"/>
    <property type="match status" value="1"/>
</dbReference>
<dbReference type="InterPro" id="IPR050596">
    <property type="entry name" value="AspAT/PAT-like"/>
</dbReference>
<reference evidence="8 9" key="1">
    <citation type="submission" date="2017-10" db="EMBL/GenBank/DDBJ databases">
        <title>Bifidobacterium xylocopum sp. nov. and Bifidobacterium aemilianum sp. nov., from the carpenter bee (Xylocopa violacea) digestive tract.</title>
        <authorList>
            <person name="Alberoni D."/>
            <person name="Baffoni L."/>
            <person name="Di Gioia D."/>
            <person name="Gaggia F."/>
            <person name="Biavati B."/>
        </authorList>
    </citation>
    <scope>NUCLEOTIDE SEQUENCE [LARGE SCALE GENOMIC DNA]</scope>
    <source>
        <strain evidence="8 9">XV2</strain>
    </source>
</reference>
<evidence type="ECO:0000256" key="4">
    <source>
        <dbReference type="ARBA" id="ARBA00022679"/>
    </source>
</evidence>
<evidence type="ECO:0000256" key="2">
    <source>
        <dbReference type="ARBA" id="ARBA00007441"/>
    </source>
</evidence>
<dbReference type="GO" id="GO:0006520">
    <property type="term" value="P:amino acid metabolic process"/>
    <property type="evidence" value="ECO:0007669"/>
    <property type="project" value="InterPro"/>
</dbReference>
<keyword evidence="4 6" id="KW-0808">Transferase</keyword>
<dbReference type="OrthoDB" id="9763453at2"/>
<comment type="cofactor">
    <cofactor evidence="1 6">
        <name>pyridoxal 5'-phosphate</name>
        <dbReference type="ChEBI" id="CHEBI:597326"/>
    </cofactor>
</comment>
<dbReference type="InterPro" id="IPR004839">
    <property type="entry name" value="Aminotransferase_I/II_large"/>
</dbReference>
<dbReference type="FunFam" id="3.40.640.10:FF:000033">
    <property type="entry name" value="Aspartate aminotransferase"/>
    <property type="match status" value="1"/>
</dbReference>
<dbReference type="PANTHER" id="PTHR46383">
    <property type="entry name" value="ASPARTATE AMINOTRANSFERASE"/>
    <property type="match status" value="1"/>
</dbReference>
<dbReference type="InterPro" id="IPR015424">
    <property type="entry name" value="PyrdxlP-dep_Trfase"/>
</dbReference>
<dbReference type="RefSeq" id="WP_113852767.1">
    <property type="nucleotide sequence ID" value="NZ_PDCH01000001.1"/>
</dbReference>
<dbReference type="PROSITE" id="PS00105">
    <property type="entry name" value="AA_TRANSFER_CLASS_1"/>
    <property type="match status" value="1"/>
</dbReference>
<evidence type="ECO:0000313" key="9">
    <source>
        <dbReference type="Proteomes" id="UP000252345"/>
    </source>
</evidence>
<keyword evidence="9" id="KW-1185">Reference proteome</keyword>
<dbReference type="Gene3D" id="3.90.1150.10">
    <property type="entry name" value="Aspartate Aminotransferase, domain 1"/>
    <property type="match status" value="1"/>
</dbReference>
<evidence type="ECO:0000256" key="3">
    <source>
        <dbReference type="ARBA" id="ARBA00022576"/>
    </source>
</evidence>
<proteinExistence type="inferred from homology"/>
<evidence type="ECO:0000313" key="8">
    <source>
        <dbReference type="EMBL" id="RBQ00107.1"/>
    </source>
</evidence>
<dbReference type="AlphaFoldDB" id="A0A366KEG2"/>
<dbReference type="SUPFAM" id="SSF53383">
    <property type="entry name" value="PLP-dependent transferases"/>
    <property type="match status" value="1"/>
</dbReference>
<organism evidence="8 9">
    <name type="scientific">Bifidobacterium xylocopae</name>
    <dbReference type="NCBI Taxonomy" id="2493119"/>
    <lineage>
        <taxon>Bacteria</taxon>
        <taxon>Bacillati</taxon>
        <taxon>Actinomycetota</taxon>
        <taxon>Actinomycetes</taxon>
        <taxon>Bifidobacteriales</taxon>
        <taxon>Bifidobacteriaceae</taxon>
        <taxon>Bifidobacterium</taxon>
    </lineage>
</organism>
<comment type="similarity">
    <text evidence="2 6">Belongs to the class-I pyridoxal-phosphate-dependent aminotransferase family.</text>
</comment>
<evidence type="ECO:0000256" key="5">
    <source>
        <dbReference type="ARBA" id="ARBA00022898"/>
    </source>
</evidence>
<dbReference type="GO" id="GO:0008483">
    <property type="term" value="F:transaminase activity"/>
    <property type="evidence" value="ECO:0007669"/>
    <property type="project" value="UniProtKB-KW"/>
</dbReference>
<protein>
    <recommendedName>
        <fullName evidence="6">Aminotransferase</fullName>
        <ecNumber evidence="6">2.6.1.-</ecNumber>
    </recommendedName>
</protein>
<keyword evidence="3 6" id="KW-0032">Aminotransferase</keyword>
<accession>A0A366KEG2</accession>
<dbReference type="InterPro" id="IPR015421">
    <property type="entry name" value="PyrdxlP-dep_Trfase_major"/>
</dbReference>